<proteinExistence type="predicted"/>
<evidence type="ECO:0000313" key="1">
    <source>
        <dbReference type="EMBL" id="TNN63926.1"/>
    </source>
</evidence>
<accession>A0A4Z2HDX9</accession>
<dbReference type="AlphaFoldDB" id="A0A4Z2HDX9"/>
<keyword evidence="2" id="KW-1185">Reference proteome</keyword>
<gene>
    <name evidence="1" type="ORF">EYF80_025859</name>
</gene>
<dbReference type="Proteomes" id="UP000314294">
    <property type="component" value="Unassembled WGS sequence"/>
</dbReference>
<name>A0A4Z2HDX9_9TELE</name>
<organism evidence="1 2">
    <name type="scientific">Liparis tanakae</name>
    <name type="common">Tanaka's snailfish</name>
    <dbReference type="NCBI Taxonomy" id="230148"/>
    <lineage>
        <taxon>Eukaryota</taxon>
        <taxon>Metazoa</taxon>
        <taxon>Chordata</taxon>
        <taxon>Craniata</taxon>
        <taxon>Vertebrata</taxon>
        <taxon>Euteleostomi</taxon>
        <taxon>Actinopterygii</taxon>
        <taxon>Neopterygii</taxon>
        <taxon>Teleostei</taxon>
        <taxon>Neoteleostei</taxon>
        <taxon>Acanthomorphata</taxon>
        <taxon>Eupercaria</taxon>
        <taxon>Perciformes</taxon>
        <taxon>Cottioidei</taxon>
        <taxon>Cottales</taxon>
        <taxon>Liparidae</taxon>
        <taxon>Liparis</taxon>
    </lineage>
</organism>
<reference evidence="1 2" key="1">
    <citation type="submission" date="2019-03" db="EMBL/GenBank/DDBJ databases">
        <title>First draft genome of Liparis tanakae, snailfish: a comprehensive survey of snailfish specific genes.</title>
        <authorList>
            <person name="Kim W."/>
            <person name="Song I."/>
            <person name="Jeong J.-H."/>
            <person name="Kim D."/>
            <person name="Kim S."/>
            <person name="Ryu S."/>
            <person name="Song J.Y."/>
            <person name="Lee S.K."/>
        </authorList>
    </citation>
    <scope>NUCLEOTIDE SEQUENCE [LARGE SCALE GENOMIC DNA]</scope>
    <source>
        <tissue evidence="1">Muscle</tissue>
    </source>
</reference>
<comment type="caution">
    <text evidence="1">The sequence shown here is derived from an EMBL/GenBank/DDBJ whole genome shotgun (WGS) entry which is preliminary data.</text>
</comment>
<sequence length="79" mass="9191">MKQCSLSSLAYSTPSLMKTDIALNMKDTKRFMWMKFLHQPSQYPNATPPSCTTVLHHQTPHLNLHRMTMAMVRETREVL</sequence>
<evidence type="ECO:0000313" key="2">
    <source>
        <dbReference type="Proteomes" id="UP000314294"/>
    </source>
</evidence>
<protein>
    <submittedName>
        <fullName evidence="1">Uncharacterized protein</fullName>
    </submittedName>
</protein>
<dbReference type="EMBL" id="SRLO01000262">
    <property type="protein sequence ID" value="TNN63926.1"/>
    <property type="molecule type" value="Genomic_DNA"/>
</dbReference>